<dbReference type="AlphaFoldDB" id="A0A9Q1GUK8"/>
<proteinExistence type="predicted"/>
<dbReference type="Proteomes" id="UP001153076">
    <property type="component" value="Unassembled WGS sequence"/>
</dbReference>
<dbReference type="EMBL" id="JAKOGI010001418">
    <property type="protein sequence ID" value="KAJ8425727.1"/>
    <property type="molecule type" value="Genomic_DNA"/>
</dbReference>
<organism evidence="1 2">
    <name type="scientific">Carnegiea gigantea</name>
    <dbReference type="NCBI Taxonomy" id="171969"/>
    <lineage>
        <taxon>Eukaryota</taxon>
        <taxon>Viridiplantae</taxon>
        <taxon>Streptophyta</taxon>
        <taxon>Embryophyta</taxon>
        <taxon>Tracheophyta</taxon>
        <taxon>Spermatophyta</taxon>
        <taxon>Magnoliopsida</taxon>
        <taxon>eudicotyledons</taxon>
        <taxon>Gunneridae</taxon>
        <taxon>Pentapetalae</taxon>
        <taxon>Caryophyllales</taxon>
        <taxon>Cactineae</taxon>
        <taxon>Cactaceae</taxon>
        <taxon>Cactoideae</taxon>
        <taxon>Echinocereeae</taxon>
        <taxon>Carnegiea</taxon>
    </lineage>
</organism>
<gene>
    <name evidence="1" type="ORF">Cgig2_001026</name>
</gene>
<evidence type="ECO:0000313" key="2">
    <source>
        <dbReference type="Proteomes" id="UP001153076"/>
    </source>
</evidence>
<name>A0A9Q1GUK8_9CARY</name>
<comment type="caution">
    <text evidence="1">The sequence shown here is derived from an EMBL/GenBank/DDBJ whole genome shotgun (WGS) entry which is preliminary data.</text>
</comment>
<dbReference type="OrthoDB" id="2919534at2759"/>
<keyword evidence="2" id="KW-1185">Reference proteome</keyword>
<reference evidence="1" key="1">
    <citation type="submission" date="2022-04" db="EMBL/GenBank/DDBJ databases">
        <title>Carnegiea gigantea Genome sequencing and assembly v2.</title>
        <authorList>
            <person name="Copetti D."/>
            <person name="Sanderson M.J."/>
            <person name="Burquez A."/>
            <person name="Wojciechowski M.F."/>
        </authorList>
    </citation>
    <scope>NUCLEOTIDE SEQUENCE</scope>
    <source>
        <strain evidence="1">SGP5-SGP5p</strain>
        <tissue evidence="1">Aerial part</tissue>
    </source>
</reference>
<sequence>MEVVAMIAGGYAKGITPSTWKDQLRSTKQVLTTEQGPREVNPTGMTRLPMRFGNKLRSKNLKGGGLHIGLSTVLMPLLLRSPDLSIQGVGGLIPCVLTLGGRRDKCHLFRVTTLIGGPLTLIHVVELRPSPVPFLAGPATPFFDFTSVQISPQLFPMPLVPSDKPLQSPAFCRSLHSPSKYLDHGHFLLGYLRELGGGVCLDEVSGWPLGDWRGTAGGLLLNGEGAIPRRPASRSMRGQPFGSRFPHLRWNGDRGLIRMALSSLPFPDR</sequence>
<evidence type="ECO:0000313" key="1">
    <source>
        <dbReference type="EMBL" id="KAJ8425727.1"/>
    </source>
</evidence>
<protein>
    <submittedName>
        <fullName evidence="1">Uncharacterized protein</fullName>
    </submittedName>
</protein>
<accession>A0A9Q1GUK8</accession>